<evidence type="ECO:0000256" key="2">
    <source>
        <dbReference type="ARBA" id="ARBA00022741"/>
    </source>
</evidence>
<keyword evidence="6" id="KW-0378">Hydrolase</keyword>
<dbReference type="Proteomes" id="UP000183002">
    <property type="component" value="Unassembled WGS sequence"/>
</dbReference>
<dbReference type="OrthoDB" id="9809679at2"/>
<evidence type="ECO:0000313" key="8">
    <source>
        <dbReference type="EMBL" id="SEO12065.1"/>
    </source>
</evidence>
<evidence type="ECO:0000256" key="6">
    <source>
        <dbReference type="HAMAP-Rule" id="MF_02040"/>
    </source>
</evidence>
<dbReference type="CDD" id="cd02037">
    <property type="entry name" value="Mrp_NBP35"/>
    <property type="match status" value="1"/>
</dbReference>
<dbReference type="InterPro" id="IPR019591">
    <property type="entry name" value="Mrp/NBP35_ATP-bd"/>
</dbReference>
<evidence type="ECO:0000256" key="1">
    <source>
        <dbReference type="ARBA" id="ARBA00022723"/>
    </source>
</evidence>
<dbReference type="HAMAP" id="MF_02040">
    <property type="entry name" value="Mrp_NBP35"/>
    <property type="match status" value="1"/>
</dbReference>
<protein>
    <recommendedName>
        <fullName evidence="6">Iron-sulfur cluster carrier protein</fullName>
    </recommendedName>
</protein>
<feature type="domain" description="MIP18 family-like" evidence="7">
    <location>
        <begin position="5"/>
        <end position="76"/>
    </location>
</feature>
<evidence type="ECO:0000256" key="3">
    <source>
        <dbReference type="ARBA" id="ARBA00022840"/>
    </source>
</evidence>
<evidence type="ECO:0000259" key="7">
    <source>
        <dbReference type="Pfam" id="PF01883"/>
    </source>
</evidence>
<dbReference type="GO" id="GO:0046872">
    <property type="term" value="F:metal ion binding"/>
    <property type="evidence" value="ECO:0007669"/>
    <property type="project" value="UniProtKB-KW"/>
</dbReference>
<dbReference type="PANTHER" id="PTHR42961:SF2">
    <property type="entry name" value="IRON-SULFUR PROTEIN NUBPL"/>
    <property type="match status" value="1"/>
</dbReference>
<sequence length="355" mass="36503">MALDKDTVMAALAGVAVPGGGTLVSQDLIRALVIDGDNIRFVIEAATPDAARALAPVQAAAEAAVRALPGVAQVHVVMTAHGPAAKPPGLKIGQHPTPQQGGPAPINGIDRIIAVGSGKGGVGKSTVSSNLAVALAKQGRRVGLLDADIYGPSQPRMMGVNKRPASPDGKLIIPLQAHGVTVMSIGLMLKEDEAVVWRGPMIMGALQQLLTQVQWGDLDILIIDLPPGTGDIQLTLCQRTQLTGAIVVSTPQDVAMLDARRALDMFAKLKTPVLGLIENMSTYICPNCGHEAHLFGHGGVALEAAQIGVPFLAELPLELDTRLAGDAGTPIALGDGPAARAYAQLAQRLIAGGMA</sequence>
<dbReference type="PANTHER" id="PTHR42961">
    <property type="entry name" value="IRON-SULFUR PROTEIN NUBPL"/>
    <property type="match status" value="1"/>
</dbReference>
<name>A0A1H8M3Z8_9RHOB</name>
<dbReference type="FunFam" id="3.40.50.300:FF:001119">
    <property type="entry name" value="Iron-sulfur cluster carrier protein"/>
    <property type="match status" value="1"/>
</dbReference>
<keyword evidence="4 6" id="KW-0408">Iron</keyword>
<dbReference type="Pfam" id="PF10609">
    <property type="entry name" value="ParA"/>
    <property type="match status" value="1"/>
</dbReference>
<organism evidence="8 9">
    <name type="scientific">Pseudorhodobacter antarcticus</name>
    <dbReference type="NCBI Taxonomy" id="1077947"/>
    <lineage>
        <taxon>Bacteria</taxon>
        <taxon>Pseudomonadati</taxon>
        <taxon>Pseudomonadota</taxon>
        <taxon>Alphaproteobacteria</taxon>
        <taxon>Rhodobacterales</taxon>
        <taxon>Paracoccaceae</taxon>
        <taxon>Pseudorhodobacter</taxon>
    </lineage>
</organism>
<dbReference type="GO" id="GO:0016887">
    <property type="term" value="F:ATP hydrolysis activity"/>
    <property type="evidence" value="ECO:0007669"/>
    <property type="project" value="UniProtKB-UniRule"/>
</dbReference>
<evidence type="ECO:0000256" key="4">
    <source>
        <dbReference type="ARBA" id="ARBA00023004"/>
    </source>
</evidence>
<keyword evidence="5 6" id="KW-0411">Iron-sulfur</keyword>
<proteinExistence type="inferred from homology"/>
<keyword evidence="3 6" id="KW-0067">ATP-binding</keyword>
<comment type="function">
    <text evidence="6">Binds and transfers iron-sulfur (Fe-S) clusters to target apoproteins. Can hydrolyze ATP.</text>
</comment>
<evidence type="ECO:0000313" key="9">
    <source>
        <dbReference type="Proteomes" id="UP000183002"/>
    </source>
</evidence>
<dbReference type="SUPFAM" id="SSF52540">
    <property type="entry name" value="P-loop containing nucleoside triphosphate hydrolases"/>
    <property type="match status" value="1"/>
</dbReference>
<keyword evidence="2 6" id="KW-0547">Nucleotide-binding</keyword>
<dbReference type="InterPro" id="IPR044304">
    <property type="entry name" value="NUBPL-like"/>
</dbReference>
<dbReference type="RefSeq" id="WP_050520691.1">
    <property type="nucleotide sequence ID" value="NZ_FOCO01000049.1"/>
</dbReference>
<dbReference type="InterPro" id="IPR034904">
    <property type="entry name" value="FSCA_dom_sf"/>
</dbReference>
<dbReference type="GO" id="GO:0140663">
    <property type="term" value="F:ATP-dependent FeS chaperone activity"/>
    <property type="evidence" value="ECO:0007669"/>
    <property type="project" value="InterPro"/>
</dbReference>
<dbReference type="SUPFAM" id="SSF117916">
    <property type="entry name" value="Fe-S cluster assembly (FSCA) domain-like"/>
    <property type="match status" value="1"/>
</dbReference>
<dbReference type="AlphaFoldDB" id="A0A1H8M3Z8"/>
<keyword evidence="9" id="KW-1185">Reference proteome</keyword>
<feature type="binding site" evidence="6">
    <location>
        <begin position="118"/>
        <end position="125"/>
    </location>
    <ligand>
        <name>ATP</name>
        <dbReference type="ChEBI" id="CHEBI:30616"/>
    </ligand>
</feature>
<dbReference type="GO" id="GO:0051539">
    <property type="term" value="F:4 iron, 4 sulfur cluster binding"/>
    <property type="evidence" value="ECO:0007669"/>
    <property type="project" value="TreeGrafter"/>
</dbReference>
<dbReference type="Gene3D" id="3.40.50.300">
    <property type="entry name" value="P-loop containing nucleotide triphosphate hydrolases"/>
    <property type="match status" value="1"/>
</dbReference>
<dbReference type="GO" id="GO:0005524">
    <property type="term" value="F:ATP binding"/>
    <property type="evidence" value="ECO:0007669"/>
    <property type="project" value="UniProtKB-UniRule"/>
</dbReference>
<comment type="subunit">
    <text evidence="6">Homodimer.</text>
</comment>
<dbReference type="GO" id="GO:0016226">
    <property type="term" value="P:iron-sulfur cluster assembly"/>
    <property type="evidence" value="ECO:0007669"/>
    <property type="project" value="InterPro"/>
</dbReference>
<reference evidence="8 9" key="1">
    <citation type="submission" date="2016-10" db="EMBL/GenBank/DDBJ databases">
        <authorList>
            <person name="de Groot N.N."/>
        </authorList>
    </citation>
    <scope>NUCLEOTIDE SEQUENCE [LARGE SCALE GENOMIC DNA]</scope>
    <source>
        <strain evidence="8 9">CGMCC 1.10836</strain>
    </source>
</reference>
<gene>
    <name evidence="8" type="ORF">SAMN05216227_10497</name>
</gene>
<dbReference type="STRING" id="1077947.SAMN05216227_10497"/>
<comment type="similarity">
    <text evidence="6">Belongs to the Mrp/NBP35 ATP-binding proteins family.</text>
</comment>
<dbReference type="InterPro" id="IPR002744">
    <property type="entry name" value="MIP18-like"/>
</dbReference>
<dbReference type="EMBL" id="FOCO01000049">
    <property type="protein sequence ID" value="SEO12065.1"/>
    <property type="molecule type" value="Genomic_DNA"/>
</dbReference>
<accession>A0A1H8M3Z8</accession>
<keyword evidence="1 6" id="KW-0479">Metal-binding</keyword>
<evidence type="ECO:0000256" key="5">
    <source>
        <dbReference type="ARBA" id="ARBA00023014"/>
    </source>
</evidence>
<dbReference type="InterPro" id="IPR033756">
    <property type="entry name" value="YlxH/NBP35"/>
</dbReference>
<dbReference type="InterPro" id="IPR027417">
    <property type="entry name" value="P-loop_NTPase"/>
</dbReference>
<dbReference type="Pfam" id="PF01883">
    <property type="entry name" value="FeS_assembly_P"/>
    <property type="match status" value="1"/>
</dbReference>